<accession>A0A382JFT7</accession>
<gene>
    <name evidence="1" type="ORF">METZ01_LOCUS263369</name>
</gene>
<dbReference type="AlphaFoldDB" id="A0A382JFT7"/>
<name>A0A382JFT7_9ZZZZ</name>
<protein>
    <submittedName>
        <fullName evidence="1">Uncharacterized protein</fullName>
    </submittedName>
</protein>
<proteinExistence type="predicted"/>
<sequence length="36" mass="4015">MNPDEEVLMLPGPYSAISAFKRIDWLGVNHALADSR</sequence>
<dbReference type="EMBL" id="UINC01073831">
    <property type="protein sequence ID" value="SVC10515.1"/>
    <property type="molecule type" value="Genomic_DNA"/>
</dbReference>
<reference evidence="1" key="1">
    <citation type="submission" date="2018-05" db="EMBL/GenBank/DDBJ databases">
        <authorList>
            <person name="Lanie J.A."/>
            <person name="Ng W.-L."/>
            <person name="Kazmierczak K.M."/>
            <person name="Andrzejewski T.M."/>
            <person name="Davidsen T.M."/>
            <person name="Wayne K.J."/>
            <person name="Tettelin H."/>
            <person name="Glass J.I."/>
            <person name="Rusch D."/>
            <person name="Podicherti R."/>
            <person name="Tsui H.-C.T."/>
            <person name="Winkler M.E."/>
        </authorList>
    </citation>
    <scope>NUCLEOTIDE SEQUENCE</scope>
</reference>
<evidence type="ECO:0000313" key="1">
    <source>
        <dbReference type="EMBL" id="SVC10515.1"/>
    </source>
</evidence>
<organism evidence="1">
    <name type="scientific">marine metagenome</name>
    <dbReference type="NCBI Taxonomy" id="408172"/>
    <lineage>
        <taxon>unclassified sequences</taxon>
        <taxon>metagenomes</taxon>
        <taxon>ecological metagenomes</taxon>
    </lineage>
</organism>